<feature type="domain" description="Teneurin-like YD-shell" evidence="4">
    <location>
        <begin position="367"/>
        <end position="614"/>
    </location>
</feature>
<feature type="compositionally biased region" description="Basic and acidic residues" evidence="2">
    <location>
        <begin position="69"/>
        <end position="79"/>
    </location>
</feature>
<dbReference type="AlphaFoldDB" id="A0A4E0RP22"/>
<evidence type="ECO:0000256" key="3">
    <source>
        <dbReference type="SAM" id="Phobius"/>
    </source>
</evidence>
<feature type="region of interest" description="Disordered" evidence="2">
    <location>
        <begin position="54"/>
        <end position="80"/>
    </location>
</feature>
<feature type="domain" description="Teneurin-like YD-shell" evidence="4">
    <location>
        <begin position="74"/>
        <end position="168"/>
    </location>
</feature>
<feature type="domain" description="Teneurin-like YD-shell" evidence="4">
    <location>
        <begin position="210"/>
        <end position="341"/>
    </location>
</feature>
<name>A0A4E0RP22_9GAMM</name>
<evidence type="ECO:0000256" key="1">
    <source>
        <dbReference type="ARBA" id="ARBA00022737"/>
    </source>
</evidence>
<accession>A0A4E0RP22</accession>
<dbReference type="InterPro" id="IPR022385">
    <property type="entry name" value="Rhs_assc_core"/>
</dbReference>
<dbReference type="Proteomes" id="UP000030428">
    <property type="component" value="Unassembled WGS sequence"/>
</dbReference>
<sequence length="1006" mass="110827">MFKIRQEQVEDMRQSRTEQLRQAQLRAFREQGLKTEDNPSTIVLTDKAAGTAKITPAPTAGVSVTSGEGRTHQFEHDPKGQLTAITDPVGLRVQTSRDAQQRLIAIHRGPNNTHHFEYDAQTNLSAIQFPDNTVQKYNHNNNGQVTTVTDRNGQQTHYKYSETGQLTSQIDRNGNETRFEYADNNAPSAIIYPNGSRHEFEYNQDGYLMRVNGAEHATFKTDEIAETYEVTYTDGTHVHYLFNDKKIVEASNETCTVKLEYDDKGHIISEDTDGQIVKYLYNEVGALIAITTPDGEKLQFERDKEHRVSKITDWAGNNYEIDYDPSGALGGIKYPNRTSLSQQVTAMGLPQTLHVKSPQSPKPIIACQYSYDVCDRLTEATENDKTKSYRYDKEGRLLGIQASEQFKLDAQGNNTQKVCRYNGLDQLKQQNNQEFSYDGLGNMTTGACPKGESQYHYNGRNQLISVTTPAGKTRYAYDAFGRRIRKECNDKITRYIWAGQQLLCEITEKDGQTITRRDYLMFPERSVPLAMRINDKIYCIHTGRRAETLCMTDPSGKVVWQADYSAFGEARITEQSIFQPWRLAGQYYDEETGLHYALARYYNPQLGRYLSKDPLLDEGGSTNFYIYCDGDPINRSDPNGEFIFTAILVGAAIGAAVGAGVEWYRQKKAIERGEQKEYDGWGIAKSAAIGGVIGAVGGGVGAAVEGAFAAGVTATIAGGAGVGALSGVVSSVAEQCALAALTGKELEPWEVAKEALIDGVIGAGIGAVTGGMGGWLARRARKGGQDIVEEVVEQRKKVQEGVEEVLEQTKKFSDDLNASVQDRANRLIANQTKGELKALAATSKAGIADLGITSRNFENITGFGFKRNSPDIPGVIRNNETGTFVISDRDAYINLLKDQYNAAGNPLHPYTESLIVNHLDEVARKSDGVFEFHAGLPGFHAEVQAANDVFNQLPKGTDLNTFDLSRVQVSTYKVAPSKTGQGDAFHACSNCGGILTPPINILTGRK</sequence>
<keyword evidence="3" id="KW-0472">Membrane</keyword>
<dbReference type="PANTHER" id="PTHR32305">
    <property type="match status" value="1"/>
</dbReference>
<keyword evidence="1" id="KW-0677">Repeat</keyword>
<evidence type="ECO:0000313" key="6">
    <source>
        <dbReference type="Proteomes" id="UP000030428"/>
    </source>
</evidence>
<dbReference type="Pfam" id="PF14431">
    <property type="entry name" value="YwqJ-deaminase"/>
    <property type="match status" value="1"/>
</dbReference>
<evidence type="ECO:0000313" key="5">
    <source>
        <dbReference type="EMBL" id="TGO02264.1"/>
    </source>
</evidence>
<dbReference type="InterPro" id="IPR025968">
    <property type="entry name" value="YwqJ_deaminase"/>
</dbReference>
<dbReference type="InterPro" id="IPR006530">
    <property type="entry name" value="YD"/>
</dbReference>
<protein>
    <recommendedName>
        <fullName evidence="4">Teneurin-like YD-shell domain-containing protein</fullName>
    </recommendedName>
</protein>
<dbReference type="InterPro" id="IPR056823">
    <property type="entry name" value="TEN-like_YD-shell"/>
</dbReference>
<dbReference type="InterPro" id="IPR050708">
    <property type="entry name" value="T6SS_VgrG/RHS"/>
</dbReference>
<dbReference type="Pfam" id="PF25023">
    <property type="entry name" value="TEN_YD-shell"/>
    <property type="match status" value="3"/>
</dbReference>
<organism evidence="5 6">
    <name type="scientific">Candidatus Thiomargarita nelsonii</name>
    <dbReference type="NCBI Taxonomy" id="1003181"/>
    <lineage>
        <taxon>Bacteria</taxon>
        <taxon>Pseudomonadati</taxon>
        <taxon>Pseudomonadota</taxon>
        <taxon>Gammaproteobacteria</taxon>
        <taxon>Thiotrichales</taxon>
        <taxon>Thiotrichaceae</taxon>
        <taxon>Thiomargarita</taxon>
    </lineage>
</organism>
<keyword evidence="3" id="KW-1133">Transmembrane helix</keyword>
<dbReference type="Gene3D" id="2.180.10.10">
    <property type="entry name" value="RHS repeat-associated core"/>
    <property type="match status" value="1"/>
</dbReference>
<dbReference type="PANTHER" id="PTHR32305:SF15">
    <property type="entry name" value="PROTEIN RHSA-RELATED"/>
    <property type="match status" value="1"/>
</dbReference>
<dbReference type="NCBIfam" id="TIGR01643">
    <property type="entry name" value="YD_repeat_2x"/>
    <property type="match status" value="6"/>
</dbReference>
<reference evidence="5 6" key="1">
    <citation type="journal article" date="2016" name="Front. Microbiol.">
        <title>Single-Cell (Meta-)Genomics of a Dimorphic Candidatus Thiomargarita nelsonii Reveals Genomic Plasticity.</title>
        <authorList>
            <person name="Flood B.E."/>
            <person name="Fliss P."/>
            <person name="Jones D.S."/>
            <person name="Dick G.J."/>
            <person name="Jain S."/>
            <person name="Kaster A.K."/>
            <person name="Winkel M."/>
            <person name="Mussmann M."/>
            <person name="Bailey J."/>
        </authorList>
    </citation>
    <scope>NUCLEOTIDE SEQUENCE [LARGE SCALE GENOMIC DNA]</scope>
    <source>
        <strain evidence="5">Hydrate Ridge</strain>
    </source>
</reference>
<evidence type="ECO:0000259" key="4">
    <source>
        <dbReference type="Pfam" id="PF25023"/>
    </source>
</evidence>
<comment type="caution">
    <text evidence="5">The sequence shown here is derived from an EMBL/GenBank/DDBJ whole genome shotgun (WGS) entry which is preliminary data.</text>
</comment>
<keyword evidence="3" id="KW-0812">Transmembrane</keyword>
<dbReference type="SUPFAM" id="SSF69304">
    <property type="entry name" value="Tricorn protease N-terminal domain"/>
    <property type="match status" value="1"/>
</dbReference>
<proteinExistence type="predicted"/>
<feature type="transmembrane region" description="Helical" evidence="3">
    <location>
        <begin position="642"/>
        <end position="664"/>
    </location>
</feature>
<dbReference type="NCBIfam" id="TIGR03696">
    <property type="entry name" value="Rhs_assc_core"/>
    <property type="match status" value="1"/>
</dbReference>
<gene>
    <name evidence="5" type="ORF">PN36_27810</name>
</gene>
<keyword evidence="6" id="KW-1185">Reference proteome</keyword>
<evidence type="ECO:0000256" key="2">
    <source>
        <dbReference type="SAM" id="MobiDB-lite"/>
    </source>
</evidence>
<dbReference type="EMBL" id="JSZA02000174">
    <property type="protein sequence ID" value="TGO02264.1"/>
    <property type="molecule type" value="Genomic_DNA"/>
</dbReference>